<dbReference type="Proteomes" id="UP001428341">
    <property type="component" value="Unassembled WGS sequence"/>
</dbReference>
<dbReference type="AlphaFoldDB" id="A0AAP0QVC6"/>
<reference evidence="1 2" key="1">
    <citation type="submission" date="2024-05" db="EMBL/GenBank/DDBJ databases">
        <title>Haplotype-resolved chromosome-level genome assembly of Huyou (Citrus changshanensis).</title>
        <authorList>
            <person name="Miao C."/>
            <person name="Chen W."/>
            <person name="Wu Y."/>
            <person name="Wang L."/>
            <person name="Zhao S."/>
            <person name="Grierson D."/>
            <person name="Xu C."/>
            <person name="Chen K."/>
        </authorList>
    </citation>
    <scope>NUCLEOTIDE SEQUENCE [LARGE SCALE GENOMIC DNA]</scope>
    <source>
        <strain evidence="1">01-14</strain>
        <tissue evidence="1">Leaf</tissue>
    </source>
</reference>
<dbReference type="EMBL" id="JBCGBO010000004">
    <property type="protein sequence ID" value="KAK9209608.1"/>
    <property type="molecule type" value="Genomic_DNA"/>
</dbReference>
<comment type="caution">
    <text evidence="1">The sequence shown here is derived from an EMBL/GenBank/DDBJ whole genome shotgun (WGS) entry which is preliminary data.</text>
</comment>
<sequence>MYNLRKMMFSHIRAQTFAQNGAFCAPLKGSSYVHNNTHALPSSSLSRIPLFTATKNHCLFSLQQKPSSFLIL</sequence>
<evidence type="ECO:0000313" key="1">
    <source>
        <dbReference type="EMBL" id="KAK9209608.1"/>
    </source>
</evidence>
<keyword evidence="2" id="KW-1185">Reference proteome</keyword>
<evidence type="ECO:0000313" key="2">
    <source>
        <dbReference type="Proteomes" id="UP001428341"/>
    </source>
</evidence>
<protein>
    <submittedName>
        <fullName evidence="1">Uncharacterized protein</fullName>
    </submittedName>
</protein>
<proteinExistence type="predicted"/>
<accession>A0AAP0QVC6</accession>
<organism evidence="1 2">
    <name type="scientific">Citrus x changshan-huyou</name>
    <dbReference type="NCBI Taxonomy" id="2935761"/>
    <lineage>
        <taxon>Eukaryota</taxon>
        <taxon>Viridiplantae</taxon>
        <taxon>Streptophyta</taxon>
        <taxon>Embryophyta</taxon>
        <taxon>Tracheophyta</taxon>
        <taxon>Spermatophyta</taxon>
        <taxon>Magnoliopsida</taxon>
        <taxon>eudicotyledons</taxon>
        <taxon>Gunneridae</taxon>
        <taxon>Pentapetalae</taxon>
        <taxon>rosids</taxon>
        <taxon>malvids</taxon>
        <taxon>Sapindales</taxon>
        <taxon>Rutaceae</taxon>
        <taxon>Aurantioideae</taxon>
        <taxon>Citrus</taxon>
    </lineage>
</organism>
<gene>
    <name evidence="1" type="ORF">WN944_001975</name>
</gene>
<name>A0AAP0QVC6_9ROSI</name>